<keyword evidence="2" id="KW-1185">Reference proteome</keyword>
<comment type="caution">
    <text evidence="1">The sequence shown here is derived from an EMBL/GenBank/DDBJ whole genome shotgun (WGS) entry which is preliminary data.</text>
</comment>
<name>A0A8B6M6E5_METTU</name>
<evidence type="ECO:0000313" key="1">
    <source>
        <dbReference type="EMBL" id="VTZ50623.1"/>
    </source>
</evidence>
<dbReference type="AlphaFoldDB" id="A0A8B6M6E5"/>
<dbReference type="Proteomes" id="UP000485880">
    <property type="component" value="Unassembled WGS sequence"/>
</dbReference>
<gene>
    <name evidence="1" type="ORF">MPC4_260060</name>
</gene>
<protein>
    <submittedName>
        <fullName evidence="1">Uncharacterized protein</fullName>
    </submittedName>
</protein>
<proteinExistence type="predicted"/>
<evidence type="ECO:0000313" key="2">
    <source>
        <dbReference type="Proteomes" id="UP000485880"/>
    </source>
</evidence>
<reference evidence="1 2" key="1">
    <citation type="submission" date="2019-05" db="EMBL/GenBank/DDBJ databases">
        <authorList>
            <person name="Farhan Ul Haque M."/>
        </authorList>
    </citation>
    <scope>NUCLEOTIDE SEQUENCE [LARGE SCALE GENOMIC DNA]</scope>
    <source>
        <strain evidence="1">2</strain>
    </source>
</reference>
<accession>A0A8B6M6E5</accession>
<sequence>MHSSGLSLSSLTYEAAQCYSKLASNT</sequence>
<dbReference type="EMBL" id="CABFMQ020000083">
    <property type="protein sequence ID" value="VTZ50623.1"/>
    <property type="molecule type" value="Genomic_DNA"/>
</dbReference>
<organism evidence="1 2">
    <name type="scientific">Methylocella tundrae</name>
    <dbReference type="NCBI Taxonomy" id="227605"/>
    <lineage>
        <taxon>Bacteria</taxon>
        <taxon>Pseudomonadati</taxon>
        <taxon>Pseudomonadota</taxon>
        <taxon>Alphaproteobacteria</taxon>
        <taxon>Hyphomicrobiales</taxon>
        <taxon>Beijerinckiaceae</taxon>
        <taxon>Methylocella</taxon>
    </lineage>
</organism>